<reference evidence="9 10" key="1">
    <citation type="submission" date="2016-11" db="EMBL/GenBank/DDBJ databases">
        <authorList>
            <person name="Jaros S."/>
            <person name="Januszkiewicz K."/>
            <person name="Wedrychowicz H."/>
        </authorList>
    </citation>
    <scope>NUCLEOTIDE SEQUENCE [LARGE SCALE GENOMIC DNA]</scope>
    <source>
        <strain evidence="9 10">NF2</strain>
    </source>
</reference>
<evidence type="ECO:0000313" key="10">
    <source>
        <dbReference type="Proteomes" id="UP000197781"/>
    </source>
</evidence>
<feature type="transmembrane region" description="Helical" evidence="8">
    <location>
        <begin position="124"/>
        <end position="142"/>
    </location>
</feature>
<dbReference type="GO" id="GO:0005886">
    <property type="term" value="C:plasma membrane"/>
    <property type="evidence" value="ECO:0007669"/>
    <property type="project" value="UniProtKB-SubCell"/>
</dbReference>
<feature type="transmembrane region" description="Helical" evidence="8">
    <location>
        <begin position="154"/>
        <end position="175"/>
    </location>
</feature>
<evidence type="ECO:0000256" key="3">
    <source>
        <dbReference type="ARBA" id="ARBA00022448"/>
    </source>
</evidence>
<dbReference type="SUPFAM" id="SSF81345">
    <property type="entry name" value="ABC transporter involved in vitamin B12 uptake, BtuC"/>
    <property type="match status" value="1"/>
</dbReference>
<organism evidence="9 10">
    <name type="scientific">Brevibacillus formosus</name>
    <dbReference type="NCBI Taxonomy" id="54913"/>
    <lineage>
        <taxon>Bacteria</taxon>
        <taxon>Bacillati</taxon>
        <taxon>Bacillota</taxon>
        <taxon>Bacilli</taxon>
        <taxon>Bacillales</taxon>
        <taxon>Paenibacillaceae</taxon>
        <taxon>Brevibacillus</taxon>
    </lineage>
</organism>
<evidence type="ECO:0000256" key="8">
    <source>
        <dbReference type="SAM" id="Phobius"/>
    </source>
</evidence>
<gene>
    <name evidence="9" type="ORF">BP422_22240</name>
</gene>
<dbReference type="InterPro" id="IPR000522">
    <property type="entry name" value="ABC_transptr_permease_BtuC"/>
</dbReference>
<keyword evidence="4" id="KW-1003">Cell membrane</keyword>
<keyword evidence="7 8" id="KW-0472">Membrane</keyword>
<dbReference type="Gene3D" id="1.10.3470.10">
    <property type="entry name" value="ABC transporter involved in vitamin B12 uptake, BtuC"/>
    <property type="match status" value="1"/>
</dbReference>
<dbReference type="EMBL" id="CP018145">
    <property type="protein sequence ID" value="ASJ56027.1"/>
    <property type="molecule type" value="Genomic_DNA"/>
</dbReference>
<evidence type="ECO:0000313" key="9">
    <source>
        <dbReference type="EMBL" id="ASJ56027.1"/>
    </source>
</evidence>
<keyword evidence="5 8" id="KW-0812">Transmembrane</keyword>
<feature type="transmembrane region" description="Helical" evidence="8">
    <location>
        <begin position="284"/>
        <end position="307"/>
    </location>
</feature>
<keyword evidence="3" id="KW-0813">Transport</keyword>
<evidence type="ECO:0000256" key="6">
    <source>
        <dbReference type="ARBA" id="ARBA00022989"/>
    </source>
</evidence>
<feature type="transmembrane region" description="Helical" evidence="8">
    <location>
        <begin position="66"/>
        <end position="86"/>
    </location>
</feature>
<sequence>MNVILSSRLQKTTVLIAGLVVLAVVMVASILFGINRYSLTTAVEAYTQFSGSEEHLIITTSRMPRTLTAVAVGSSLAVAGVLLQALTRNPLASPSLIGVNAGAAAAIVTTIAVFGSQFPVSQMMWAGFIGAGVTALLVYGLASAGRGGMTPIKLTLSGAAVAAFASSVTSLFMLLQEKTMTEAFYWLVGSVEGRQLDHFFMIIPYLLVGWLGAVLLTGSLNLMVLGDDVATGLGQKIILVKATAILIVVFLAGGSVALAGPIAFVGIIIPHLCRFLVGLDHRWLIPYSIVFGGAFLVCADLLARLVLMPMRLEVPVGVATAMIGVAFIIPLVRRRAYA</sequence>
<feature type="transmembrane region" description="Helical" evidence="8">
    <location>
        <begin position="202"/>
        <end position="224"/>
    </location>
</feature>
<dbReference type="GO" id="GO:0033214">
    <property type="term" value="P:siderophore-iron import into cell"/>
    <property type="evidence" value="ECO:0007669"/>
    <property type="project" value="TreeGrafter"/>
</dbReference>
<dbReference type="PANTHER" id="PTHR30472:SF1">
    <property type="entry name" value="FE(3+) DICITRATE TRANSPORT SYSTEM PERMEASE PROTEIN FECC-RELATED"/>
    <property type="match status" value="1"/>
</dbReference>
<keyword evidence="6 8" id="KW-1133">Transmembrane helix</keyword>
<evidence type="ECO:0000256" key="1">
    <source>
        <dbReference type="ARBA" id="ARBA00004651"/>
    </source>
</evidence>
<dbReference type="FunFam" id="1.10.3470.10:FF:000001">
    <property type="entry name" value="Vitamin B12 ABC transporter permease BtuC"/>
    <property type="match status" value="1"/>
</dbReference>
<feature type="transmembrane region" description="Helical" evidence="8">
    <location>
        <begin position="98"/>
        <end position="118"/>
    </location>
</feature>
<dbReference type="PANTHER" id="PTHR30472">
    <property type="entry name" value="FERRIC ENTEROBACTIN TRANSPORT SYSTEM PERMEASE PROTEIN"/>
    <property type="match status" value="1"/>
</dbReference>
<dbReference type="Proteomes" id="UP000197781">
    <property type="component" value="Chromosome"/>
</dbReference>
<dbReference type="AlphaFoldDB" id="A0A220MLQ3"/>
<feature type="transmembrane region" description="Helical" evidence="8">
    <location>
        <begin position="12"/>
        <end position="34"/>
    </location>
</feature>
<dbReference type="Pfam" id="PF01032">
    <property type="entry name" value="FecCD"/>
    <property type="match status" value="1"/>
</dbReference>
<protein>
    <submittedName>
        <fullName evidence="9">Iron ABC transporter</fullName>
    </submittedName>
</protein>
<dbReference type="CDD" id="cd06550">
    <property type="entry name" value="TM_ABC_iron-siderophores_like"/>
    <property type="match status" value="1"/>
</dbReference>
<comment type="similarity">
    <text evidence="2">Belongs to the binding-protein-dependent transport system permease family. FecCD subfamily.</text>
</comment>
<dbReference type="RefSeq" id="WP_088909637.1">
    <property type="nucleotide sequence ID" value="NZ_CP018145.1"/>
</dbReference>
<feature type="transmembrane region" description="Helical" evidence="8">
    <location>
        <begin position="245"/>
        <end position="272"/>
    </location>
</feature>
<dbReference type="InterPro" id="IPR037294">
    <property type="entry name" value="ABC_BtuC-like"/>
</dbReference>
<evidence type="ECO:0000256" key="5">
    <source>
        <dbReference type="ARBA" id="ARBA00022692"/>
    </source>
</evidence>
<evidence type="ECO:0000256" key="7">
    <source>
        <dbReference type="ARBA" id="ARBA00023136"/>
    </source>
</evidence>
<evidence type="ECO:0000256" key="2">
    <source>
        <dbReference type="ARBA" id="ARBA00007935"/>
    </source>
</evidence>
<dbReference type="GO" id="GO:0022857">
    <property type="term" value="F:transmembrane transporter activity"/>
    <property type="evidence" value="ECO:0007669"/>
    <property type="project" value="InterPro"/>
</dbReference>
<name>A0A220MLQ3_9BACL</name>
<accession>A0A220MLQ3</accession>
<evidence type="ECO:0000256" key="4">
    <source>
        <dbReference type="ARBA" id="ARBA00022475"/>
    </source>
</evidence>
<dbReference type="KEGG" id="bfm:BP422_22240"/>
<comment type="subcellular location">
    <subcellularLocation>
        <location evidence="1">Cell membrane</location>
        <topology evidence="1">Multi-pass membrane protein</topology>
    </subcellularLocation>
</comment>
<proteinExistence type="inferred from homology"/>
<feature type="transmembrane region" description="Helical" evidence="8">
    <location>
        <begin position="314"/>
        <end position="332"/>
    </location>
</feature>